<dbReference type="GO" id="GO:0003979">
    <property type="term" value="F:UDP-glucose 6-dehydrogenase activity"/>
    <property type="evidence" value="ECO:0007669"/>
    <property type="project" value="InterPro"/>
</dbReference>
<dbReference type="Pfam" id="PF03721">
    <property type="entry name" value="UDPG_MGDP_dh_N"/>
    <property type="match status" value="1"/>
</dbReference>
<dbReference type="OrthoDB" id="5059218at2759"/>
<protein>
    <recommendedName>
        <fullName evidence="1">UDP-glucose/GDP-mannose dehydrogenase N-terminal domain-containing protein</fullName>
    </recommendedName>
</protein>
<dbReference type="Proteomes" id="UP000054771">
    <property type="component" value="Unassembled WGS sequence"/>
</dbReference>
<dbReference type="EMBL" id="CDMC01000008">
    <property type="protein sequence ID" value="CEL06547.1"/>
    <property type="molecule type" value="Genomic_DNA"/>
</dbReference>
<dbReference type="OMA" id="TMDAWSS"/>
<dbReference type="InterPro" id="IPR028356">
    <property type="entry name" value="UDPglc_DH_euk"/>
</dbReference>
<feature type="domain" description="UDP-glucose/GDP-mannose dehydrogenase N-terminal" evidence="1">
    <location>
        <begin position="62"/>
        <end position="118"/>
    </location>
</feature>
<proteinExistence type="predicted"/>
<reference evidence="3" key="1">
    <citation type="journal article" date="2016" name="Genome Announc.">
        <title>Draft genome sequences of fungus Aspergillus calidoustus.</title>
        <authorList>
            <person name="Horn F."/>
            <person name="Linde J."/>
            <person name="Mattern D.J."/>
            <person name="Walther G."/>
            <person name="Guthke R."/>
            <person name="Scherlach K."/>
            <person name="Martin K."/>
            <person name="Brakhage A.A."/>
            <person name="Petzke L."/>
            <person name="Valiante V."/>
        </authorList>
    </citation>
    <scope>NUCLEOTIDE SEQUENCE [LARGE SCALE GENOMIC DNA]</scope>
    <source>
        <strain evidence="3">SF006504</strain>
    </source>
</reference>
<dbReference type="InterPro" id="IPR001732">
    <property type="entry name" value="UDP-Glc/GDP-Man_DH_N"/>
</dbReference>
<sequence length="532" mass="57101">MIVIIPILVILVGVAMLLRRQYMAHRKQEGPPVVANGQTYSEVIESKPACVAETNRVGDVRQCCIIGAGRVGATTGIVLASNNPEIQFRIVDTNERLITAWTSHRPPITDPGLEDILFDDECLALEQPANDATVTLPLKDVPEVRRRQKLQNLSFSSDVHDAVEAAQVVFLCVEMGEFDQSFAYLDPILETIAAASKGPKILVQRSSSPYGMVRHIIERLESLTPGIHHTILTIPWPSLSLSAFAGHALSSPLSEPRVIIGHIYSPSSRPEDIDALKRLYTPFVPAERIVTMDAYSAELGQMGQTAMLAHQIGAMASLGVLSEKCEASTGAVGWMLGFDTAAVEDSVCGSSGLGGLGVGGGFRGVGSEVMCLVSLAKELGMEEVAEYWGSLLKMQEFLVRRAVKGLVQQLETDEAAKKAAITITVLGFDDEGEMGTIVVKELRSAGLNVKSLGDGVLKNRVERELGDGIEVVESIEAACLGSSGVVLLGATATRASTEAWQEVVRGMRQKKLLTLGGRLDGVKMKQLGFEVV</sequence>
<dbReference type="GO" id="GO:0005634">
    <property type="term" value="C:nucleus"/>
    <property type="evidence" value="ECO:0007669"/>
    <property type="project" value="TreeGrafter"/>
</dbReference>
<dbReference type="Gene3D" id="3.40.50.720">
    <property type="entry name" value="NAD(P)-binding Rossmann-like Domain"/>
    <property type="match status" value="2"/>
</dbReference>
<dbReference type="GO" id="GO:0051287">
    <property type="term" value="F:NAD binding"/>
    <property type="evidence" value="ECO:0007669"/>
    <property type="project" value="InterPro"/>
</dbReference>
<evidence type="ECO:0000313" key="3">
    <source>
        <dbReference type="Proteomes" id="UP000054771"/>
    </source>
</evidence>
<keyword evidence="3" id="KW-1185">Reference proteome</keyword>
<dbReference type="PANTHER" id="PTHR11374">
    <property type="entry name" value="UDP-GLUCOSE DEHYDROGENASE/UDP-MANNAC DEHYDROGENASE"/>
    <property type="match status" value="1"/>
</dbReference>
<dbReference type="GO" id="GO:0006024">
    <property type="term" value="P:glycosaminoglycan biosynthetic process"/>
    <property type="evidence" value="ECO:0007669"/>
    <property type="project" value="TreeGrafter"/>
</dbReference>
<accession>A0A0U5G4K7</accession>
<organism evidence="2 3">
    <name type="scientific">Aspergillus calidoustus</name>
    <dbReference type="NCBI Taxonomy" id="454130"/>
    <lineage>
        <taxon>Eukaryota</taxon>
        <taxon>Fungi</taxon>
        <taxon>Dikarya</taxon>
        <taxon>Ascomycota</taxon>
        <taxon>Pezizomycotina</taxon>
        <taxon>Eurotiomycetes</taxon>
        <taxon>Eurotiomycetidae</taxon>
        <taxon>Eurotiales</taxon>
        <taxon>Aspergillaceae</taxon>
        <taxon>Aspergillus</taxon>
        <taxon>Aspergillus subgen. Nidulantes</taxon>
    </lineage>
</organism>
<dbReference type="PANTHER" id="PTHR11374:SF57">
    <property type="entry name" value="DEHYDROGENASE UGD1, PUTATIVE (AFU_ORTHOLOGUE AFUA_8G00920)-RELATED"/>
    <property type="match status" value="1"/>
</dbReference>
<evidence type="ECO:0000313" key="2">
    <source>
        <dbReference type="EMBL" id="CEL06547.1"/>
    </source>
</evidence>
<dbReference type="STRING" id="454130.A0A0U5G4K7"/>
<gene>
    <name evidence="2" type="ORF">ASPCAL09720</name>
</gene>
<dbReference type="AlphaFoldDB" id="A0A0U5G4K7"/>
<dbReference type="InterPro" id="IPR036291">
    <property type="entry name" value="NAD(P)-bd_dom_sf"/>
</dbReference>
<dbReference type="SUPFAM" id="SSF51735">
    <property type="entry name" value="NAD(P)-binding Rossmann-fold domains"/>
    <property type="match status" value="1"/>
</dbReference>
<evidence type="ECO:0000259" key="1">
    <source>
        <dbReference type="Pfam" id="PF03721"/>
    </source>
</evidence>
<name>A0A0U5G4K7_ASPCI</name>